<dbReference type="GO" id="GO:0004519">
    <property type="term" value="F:endonuclease activity"/>
    <property type="evidence" value="ECO:0007669"/>
    <property type="project" value="UniProtKB-KW"/>
</dbReference>
<evidence type="ECO:0000313" key="2">
    <source>
        <dbReference type="EMBL" id="UQA93341.1"/>
    </source>
</evidence>
<feature type="domain" description="Putative restriction endonuclease" evidence="1">
    <location>
        <begin position="20"/>
        <end position="191"/>
    </location>
</feature>
<protein>
    <submittedName>
        <fullName evidence="2">Uma2 family endonuclease</fullName>
    </submittedName>
</protein>
<dbReference type="RefSeq" id="WP_248864220.1">
    <property type="nucleotide sequence ID" value="NZ_CP086322.1"/>
</dbReference>
<name>A0ABY4MAP3_9ACTN</name>
<dbReference type="Pfam" id="PF05685">
    <property type="entry name" value="Uma2"/>
    <property type="match status" value="1"/>
</dbReference>
<evidence type="ECO:0000313" key="3">
    <source>
        <dbReference type="Proteomes" id="UP000830115"/>
    </source>
</evidence>
<organism evidence="2 3">
    <name type="scientific">Streptomyces halobius</name>
    <dbReference type="NCBI Taxonomy" id="2879846"/>
    <lineage>
        <taxon>Bacteria</taxon>
        <taxon>Bacillati</taxon>
        <taxon>Actinomycetota</taxon>
        <taxon>Actinomycetes</taxon>
        <taxon>Kitasatosporales</taxon>
        <taxon>Streptomycetaceae</taxon>
        <taxon>Streptomyces</taxon>
    </lineage>
</organism>
<accession>A0ABY4MAP3</accession>
<keyword evidence="3" id="KW-1185">Reference proteome</keyword>
<dbReference type="InterPro" id="IPR012296">
    <property type="entry name" value="Nuclease_put_TT1808"/>
</dbReference>
<dbReference type="EMBL" id="CP086322">
    <property type="protein sequence ID" value="UQA93341.1"/>
    <property type="molecule type" value="Genomic_DNA"/>
</dbReference>
<dbReference type="PANTHER" id="PTHR35400">
    <property type="entry name" value="SLR1083 PROTEIN"/>
    <property type="match status" value="1"/>
</dbReference>
<dbReference type="InterPro" id="IPR008538">
    <property type="entry name" value="Uma2"/>
</dbReference>
<dbReference type="Proteomes" id="UP000830115">
    <property type="component" value="Chromosome"/>
</dbReference>
<sequence length="200" mass="21611">MSAAAVEYPCEGEPELTLLEEAEKLADKLPGYRVEILGGSIIVTPSADGPHSMSLTDLTFAFAPVHGGETRVGQALGVWLPDGPSDYAVPDLAVVDADFRDHHIEFNCYDPAIFRLVLEVTSTNYNADLKLKVAAYAIAKIPVYVIVDRKNDRIHVLTDPSANEYDTHHVYAPGQEVTLPDSIGAEVVLDVEAILAAGRL</sequence>
<reference evidence="2" key="1">
    <citation type="submission" date="2021-10" db="EMBL/GenBank/DDBJ databases">
        <title>Streptomyces nigrumlapis sp.nov.,an antimicrobial producing actinobacterium isolated from Black Gobi rocks.</title>
        <authorList>
            <person name="Wen Y."/>
            <person name="Zhang W."/>
            <person name="Liu X.G."/>
        </authorList>
    </citation>
    <scope>NUCLEOTIDE SEQUENCE</scope>
    <source>
        <strain evidence="2">ST13-2-2</strain>
    </source>
</reference>
<dbReference type="SUPFAM" id="SSF52980">
    <property type="entry name" value="Restriction endonuclease-like"/>
    <property type="match status" value="1"/>
</dbReference>
<proteinExistence type="predicted"/>
<keyword evidence="2" id="KW-0255">Endonuclease</keyword>
<gene>
    <name evidence="2" type="ORF">K9S39_17155</name>
</gene>
<evidence type="ECO:0000259" key="1">
    <source>
        <dbReference type="Pfam" id="PF05685"/>
    </source>
</evidence>
<dbReference type="InterPro" id="IPR011335">
    <property type="entry name" value="Restrct_endonuc-II-like"/>
</dbReference>
<keyword evidence="2" id="KW-0378">Hydrolase</keyword>
<dbReference type="PANTHER" id="PTHR35400:SF3">
    <property type="entry name" value="SLL1072 PROTEIN"/>
    <property type="match status" value="1"/>
</dbReference>
<dbReference type="Gene3D" id="3.90.1570.10">
    <property type="entry name" value="tt1808, chain A"/>
    <property type="match status" value="1"/>
</dbReference>
<dbReference type="CDD" id="cd06260">
    <property type="entry name" value="DUF820-like"/>
    <property type="match status" value="1"/>
</dbReference>
<keyword evidence="2" id="KW-0540">Nuclease</keyword>